<name>A0A8S5NNW2_9CAUD</name>
<protein>
    <submittedName>
        <fullName evidence="1">Uncharacterized protein</fullName>
    </submittedName>
</protein>
<dbReference type="EMBL" id="BK015216">
    <property type="protein sequence ID" value="DAD96393.1"/>
    <property type="molecule type" value="Genomic_DNA"/>
</dbReference>
<accession>A0A8S5NNW2</accession>
<reference evidence="1" key="1">
    <citation type="journal article" date="2021" name="Proc. Natl. Acad. Sci. U.S.A.">
        <title>A Catalog of Tens of Thousands of Viruses from Human Metagenomes Reveals Hidden Associations with Chronic Diseases.</title>
        <authorList>
            <person name="Tisza M.J."/>
            <person name="Buck C.B."/>
        </authorList>
    </citation>
    <scope>NUCLEOTIDE SEQUENCE</scope>
    <source>
        <strain evidence="1">Ctpbe1</strain>
    </source>
</reference>
<proteinExistence type="predicted"/>
<sequence>MQNGGFLGKPPKLSTCLESLVYNFIYLIQNNIFLCALSEQ</sequence>
<evidence type="ECO:0000313" key="1">
    <source>
        <dbReference type="EMBL" id="DAD96393.1"/>
    </source>
</evidence>
<organism evidence="1">
    <name type="scientific">Siphoviridae sp. ctpbe1</name>
    <dbReference type="NCBI Taxonomy" id="2826466"/>
    <lineage>
        <taxon>Viruses</taxon>
        <taxon>Duplodnaviria</taxon>
        <taxon>Heunggongvirae</taxon>
        <taxon>Uroviricota</taxon>
        <taxon>Caudoviricetes</taxon>
    </lineage>
</organism>